<comment type="caution">
    <text evidence="1">The sequence shown here is derived from an EMBL/GenBank/DDBJ whole genome shotgun (WGS) entry which is preliminary data.</text>
</comment>
<name>A0A978VD80_ZIZJJ</name>
<dbReference type="Proteomes" id="UP000813462">
    <property type="component" value="Unassembled WGS sequence"/>
</dbReference>
<reference evidence="1" key="1">
    <citation type="journal article" date="2021" name="Front. Plant Sci.">
        <title>Chromosome-Scale Genome Assembly for Chinese Sour Jujube and Insights Into Its Genome Evolution and Domestication Signature.</title>
        <authorList>
            <person name="Shen L.-Y."/>
            <person name="Luo H."/>
            <person name="Wang X.-L."/>
            <person name="Wang X.-M."/>
            <person name="Qiu X.-J."/>
            <person name="Liu H."/>
            <person name="Zhou S.-S."/>
            <person name="Jia K.-H."/>
            <person name="Nie S."/>
            <person name="Bao Y.-T."/>
            <person name="Zhang R.-G."/>
            <person name="Yun Q.-Z."/>
            <person name="Chai Y.-H."/>
            <person name="Lu J.-Y."/>
            <person name="Li Y."/>
            <person name="Zhao S.-W."/>
            <person name="Mao J.-F."/>
            <person name="Jia S.-G."/>
            <person name="Mao Y.-M."/>
        </authorList>
    </citation>
    <scope>NUCLEOTIDE SEQUENCE</scope>
    <source>
        <strain evidence="1">AT0</strain>
        <tissue evidence="1">Leaf</tissue>
    </source>
</reference>
<protein>
    <submittedName>
        <fullName evidence="1">Uncharacterized protein</fullName>
    </submittedName>
</protein>
<evidence type="ECO:0000313" key="1">
    <source>
        <dbReference type="EMBL" id="KAH7528319.1"/>
    </source>
</evidence>
<sequence length="74" mass="8334">MASLVHKLTKNRATFSIAEETRMKKLLGAFPNFPFGYCLDPVSTTWVENLGVRETEEVASDDDARTIWADSVKK</sequence>
<proteinExistence type="predicted"/>
<organism evidence="1 2">
    <name type="scientific">Ziziphus jujuba var. spinosa</name>
    <dbReference type="NCBI Taxonomy" id="714518"/>
    <lineage>
        <taxon>Eukaryota</taxon>
        <taxon>Viridiplantae</taxon>
        <taxon>Streptophyta</taxon>
        <taxon>Embryophyta</taxon>
        <taxon>Tracheophyta</taxon>
        <taxon>Spermatophyta</taxon>
        <taxon>Magnoliopsida</taxon>
        <taxon>eudicotyledons</taxon>
        <taxon>Gunneridae</taxon>
        <taxon>Pentapetalae</taxon>
        <taxon>rosids</taxon>
        <taxon>fabids</taxon>
        <taxon>Rosales</taxon>
        <taxon>Rhamnaceae</taxon>
        <taxon>Paliureae</taxon>
        <taxon>Ziziphus</taxon>
    </lineage>
</organism>
<gene>
    <name evidence="1" type="ORF">FEM48_Zijuj05G0060100</name>
</gene>
<dbReference type="EMBL" id="JAEACU010000005">
    <property type="protein sequence ID" value="KAH7528319.1"/>
    <property type="molecule type" value="Genomic_DNA"/>
</dbReference>
<evidence type="ECO:0000313" key="2">
    <source>
        <dbReference type="Proteomes" id="UP000813462"/>
    </source>
</evidence>
<dbReference type="AlphaFoldDB" id="A0A978VD80"/>
<accession>A0A978VD80</accession>